<comment type="subcellular location">
    <subcellularLocation>
        <location evidence="1">Membrane</location>
        <topology evidence="1">Multi-pass membrane protein</topology>
    </subcellularLocation>
</comment>
<dbReference type="PANTHER" id="PTHR32322:SF2">
    <property type="entry name" value="EAMA DOMAIN-CONTAINING PROTEIN"/>
    <property type="match status" value="1"/>
</dbReference>
<keyword evidence="4 6" id="KW-1133">Transmembrane helix</keyword>
<feature type="transmembrane region" description="Helical" evidence="6">
    <location>
        <begin position="50"/>
        <end position="68"/>
    </location>
</feature>
<feature type="transmembrane region" description="Helical" evidence="6">
    <location>
        <begin position="168"/>
        <end position="185"/>
    </location>
</feature>
<feature type="domain" description="EamA" evidence="7">
    <location>
        <begin position="167"/>
        <end position="303"/>
    </location>
</feature>
<protein>
    <submittedName>
        <fullName evidence="8">EamA/RhaT family transporter</fullName>
    </submittedName>
</protein>
<dbReference type="PANTHER" id="PTHR32322">
    <property type="entry name" value="INNER MEMBRANE TRANSPORTER"/>
    <property type="match status" value="1"/>
</dbReference>
<evidence type="ECO:0000256" key="1">
    <source>
        <dbReference type="ARBA" id="ARBA00004141"/>
    </source>
</evidence>
<feature type="transmembrane region" description="Helical" evidence="6">
    <location>
        <begin position="80"/>
        <end position="98"/>
    </location>
</feature>
<evidence type="ECO:0000313" key="9">
    <source>
        <dbReference type="Proteomes" id="UP000245212"/>
    </source>
</evidence>
<feature type="transmembrane region" description="Helical" evidence="6">
    <location>
        <begin position="137"/>
        <end position="156"/>
    </location>
</feature>
<gene>
    <name evidence="8" type="ORF">DD235_02690</name>
</gene>
<name>A0A2V1K1W5_9BURK</name>
<keyword evidence="5 6" id="KW-0472">Membrane</keyword>
<comment type="similarity">
    <text evidence="2">Belongs to the EamA transporter family.</text>
</comment>
<evidence type="ECO:0000256" key="5">
    <source>
        <dbReference type="ARBA" id="ARBA00023136"/>
    </source>
</evidence>
<dbReference type="InterPro" id="IPR000620">
    <property type="entry name" value="EamA_dom"/>
</dbReference>
<dbReference type="GO" id="GO:0016020">
    <property type="term" value="C:membrane"/>
    <property type="evidence" value="ECO:0007669"/>
    <property type="project" value="UniProtKB-SubCell"/>
</dbReference>
<reference evidence="9" key="1">
    <citation type="submission" date="2018-05" db="EMBL/GenBank/DDBJ databases">
        <authorList>
            <person name="Li Y."/>
        </authorList>
    </citation>
    <scope>NUCLEOTIDE SEQUENCE [LARGE SCALE GENOMIC DNA]</scope>
    <source>
        <strain evidence="9">3d-2-2</strain>
    </source>
</reference>
<keyword evidence="9" id="KW-1185">Reference proteome</keyword>
<proteinExistence type="inferred from homology"/>
<dbReference type="SUPFAM" id="SSF103481">
    <property type="entry name" value="Multidrug resistance efflux transporter EmrE"/>
    <property type="match status" value="2"/>
</dbReference>
<feature type="transmembrane region" description="Helical" evidence="6">
    <location>
        <begin position="230"/>
        <end position="249"/>
    </location>
</feature>
<dbReference type="AlphaFoldDB" id="A0A2V1K1W5"/>
<evidence type="ECO:0000256" key="4">
    <source>
        <dbReference type="ARBA" id="ARBA00022989"/>
    </source>
</evidence>
<feature type="transmembrane region" description="Helical" evidence="6">
    <location>
        <begin position="12"/>
        <end position="30"/>
    </location>
</feature>
<accession>A0A2V1K1W5</accession>
<dbReference type="EMBL" id="QETA01000001">
    <property type="protein sequence ID" value="PWF25091.1"/>
    <property type="molecule type" value="Genomic_DNA"/>
</dbReference>
<dbReference type="Proteomes" id="UP000245212">
    <property type="component" value="Unassembled WGS sequence"/>
</dbReference>
<feature type="transmembrane region" description="Helical" evidence="6">
    <location>
        <begin position="110"/>
        <end position="128"/>
    </location>
</feature>
<feature type="domain" description="EamA" evidence="7">
    <location>
        <begin position="19"/>
        <end position="151"/>
    </location>
</feature>
<evidence type="ECO:0000256" key="3">
    <source>
        <dbReference type="ARBA" id="ARBA00022692"/>
    </source>
</evidence>
<keyword evidence="3 6" id="KW-0812">Transmembrane</keyword>
<organism evidence="8 9">
    <name type="scientific">Corticimicrobacter populi</name>
    <dbReference type="NCBI Taxonomy" id="2175229"/>
    <lineage>
        <taxon>Bacteria</taxon>
        <taxon>Pseudomonadati</taxon>
        <taxon>Pseudomonadota</taxon>
        <taxon>Betaproteobacteria</taxon>
        <taxon>Burkholderiales</taxon>
        <taxon>Alcaligenaceae</taxon>
        <taxon>Corticimicrobacter</taxon>
    </lineage>
</organism>
<dbReference type="RefSeq" id="WP_109060494.1">
    <property type="nucleotide sequence ID" value="NZ_QETA01000001.1"/>
</dbReference>
<evidence type="ECO:0000256" key="6">
    <source>
        <dbReference type="SAM" id="Phobius"/>
    </source>
</evidence>
<dbReference type="InterPro" id="IPR037185">
    <property type="entry name" value="EmrE-like"/>
</dbReference>
<dbReference type="InterPro" id="IPR050638">
    <property type="entry name" value="AA-Vitamin_Transporters"/>
</dbReference>
<evidence type="ECO:0000259" key="7">
    <source>
        <dbReference type="Pfam" id="PF00892"/>
    </source>
</evidence>
<feature type="transmembrane region" description="Helical" evidence="6">
    <location>
        <begin position="197"/>
        <end position="218"/>
    </location>
</feature>
<evidence type="ECO:0000256" key="2">
    <source>
        <dbReference type="ARBA" id="ARBA00007362"/>
    </source>
</evidence>
<feature type="transmembrane region" description="Helical" evidence="6">
    <location>
        <begin position="286"/>
        <end position="303"/>
    </location>
</feature>
<sequence>MPTASDSSPLSSRGGLANLLILILPPMFWAGNFVVGRAVNGVIPPLTLSFGRWLIALLCILPFAWQTMRRDRLRYLNIRWQLLLISAIGVGAFNTLIYTGLTTTTATNALLLNSFIPILIVLFGALFYHQHLSLRQGIALLTSFSGVLIIVSQGQWQRLSSLSFSQGDLIIFSAMVCWALYTLWLRRIPADIDRIGLMGMQILIGVILLLPLFAWEYLSGQTIRHFDGEVAAAFAYVGIFPSVLAYLLYNLGVDRAGAARAGLFIHLMPAFGAMLSVLFLGEHLHLYQVFGIGAIFAGIILASRRPR</sequence>
<dbReference type="Pfam" id="PF00892">
    <property type="entry name" value="EamA"/>
    <property type="match status" value="2"/>
</dbReference>
<evidence type="ECO:0000313" key="8">
    <source>
        <dbReference type="EMBL" id="PWF25091.1"/>
    </source>
</evidence>
<feature type="transmembrane region" description="Helical" evidence="6">
    <location>
        <begin position="261"/>
        <end position="280"/>
    </location>
</feature>
<comment type="caution">
    <text evidence="8">The sequence shown here is derived from an EMBL/GenBank/DDBJ whole genome shotgun (WGS) entry which is preliminary data.</text>
</comment>